<keyword evidence="5" id="KW-0680">Restriction system</keyword>
<evidence type="ECO:0000256" key="5">
    <source>
        <dbReference type="ARBA" id="ARBA00022747"/>
    </source>
</evidence>
<reference evidence="8" key="1">
    <citation type="submission" date="2017-02" db="EMBL/GenBank/DDBJ databases">
        <authorList>
            <person name="Varghese N."/>
            <person name="Submissions S."/>
        </authorList>
    </citation>
    <scope>NUCLEOTIDE SEQUENCE [LARGE SCALE GENOMIC DNA]</scope>
    <source>
        <strain evidence="8">ATCC BAA-73</strain>
    </source>
</reference>
<dbReference type="GO" id="GO:0003677">
    <property type="term" value="F:DNA binding"/>
    <property type="evidence" value="ECO:0007669"/>
    <property type="project" value="InterPro"/>
</dbReference>
<accession>A0A1T4QG70</accession>
<keyword evidence="4" id="KW-0949">S-adenosyl-L-methionine</keyword>
<evidence type="ECO:0000313" key="7">
    <source>
        <dbReference type="EMBL" id="SKA02702.1"/>
    </source>
</evidence>
<dbReference type="Gene3D" id="3.40.50.150">
    <property type="entry name" value="Vaccinia Virus protein VP39"/>
    <property type="match status" value="1"/>
</dbReference>
<dbReference type="PANTHER" id="PTHR13370:SF3">
    <property type="entry name" value="TRNA (GUANINE(10)-N2)-METHYLTRANSFERASE HOMOLOG"/>
    <property type="match status" value="1"/>
</dbReference>
<dbReference type="AlphaFoldDB" id="A0A1T4QG70"/>
<dbReference type="InterPro" id="IPR029063">
    <property type="entry name" value="SAM-dependent_MTases_sf"/>
</dbReference>
<dbReference type="PRINTS" id="PR00506">
    <property type="entry name" value="D21N6MTFRASE"/>
</dbReference>
<dbReference type="OrthoDB" id="9800801at2"/>
<dbReference type="GO" id="GO:0008170">
    <property type="term" value="F:N-methyltransferase activity"/>
    <property type="evidence" value="ECO:0007669"/>
    <property type="project" value="InterPro"/>
</dbReference>
<dbReference type="PROSITE" id="PS00092">
    <property type="entry name" value="N6_MTASE"/>
    <property type="match status" value="1"/>
</dbReference>
<keyword evidence="3 7" id="KW-0808">Transferase</keyword>
<dbReference type="EMBL" id="FUWM01000027">
    <property type="protein sequence ID" value="SKA02702.1"/>
    <property type="molecule type" value="Genomic_DNA"/>
</dbReference>
<dbReference type="GO" id="GO:0032259">
    <property type="term" value="P:methylation"/>
    <property type="evidence" value="ECO:0007669"/>
    <property type="project" value="UniProtKB-KW"/>
</dbReference>
<comment type="similarity">
    <text evidence="1">Belongs to the N(4)/N(6)-methyltransferase family.</text>
</comment>
<dbReference type="InterPro" id="IPR002295">
    <property type="entry name" value="N4/N6-MTase_EcoPI_Mod-like"/>
</dbReference>
<dbReference type="Pfam" id="PF01555">
    <property type="entry name" value="N6_N4_Mtase"/>
    <property type="match status" value="1"/>
</dbReference>
<evidence type="ECO:0000256" key="2">
    <source>
        <dbReference type="ARBA" id="ARBA00022603"/>
    </source>
</evidence>
<gene>
    <name evidence="7" type="ORF">SAMN02745118_02551</name>
</gene>
<evidence type="ECO:0000256" key="3">
    <source>
        <dbReference type="ARBA" id="ARBA00022679"/>
    </source>
</evidence>
<evidence type="ECO:0000256" key="4">
    <source>
        <dbReference type="ARBA" id="ARBA00022691"/>
    </source>
</evidence>
<proteinExistence type="inferred from homology"/>
<dbReference type="SUPFAM" id="SSF53335">
    <property type="entry name" value="S-adenosyl-L-methionine-dependent methyltransferases"/>
    <property type="match status" value="1"/>
</dbReference>
<evidence type="ECO:0000259" key="6">
    <source>
        <dbReference type="Pfam" id="PF01555"/>
    </source>
</evidence>
<feature type="domain" description="DNA methylase N-4/N-6" evidence="6">
    <location>
        <begin position="21"/>
        <end position="317"/>
    </location>
</feature>
<evidence type="ECO:0000313" key="8">
    <source>
        <dbReference type="Proteomes" id="UP000190625"/>
    </source>
</evidence>
<protein>
    <submittedName>
        <fullName evidence="7">Site-specific DNA-methyltransferase (Adenine-specific)</fullName>
    </submittedName>
</protein>
<dbReference type="GO" id="GO:0005737">
    <property type="term" value="C:cytoplasm"/>
    <property type="evidence" value="ECO:0007669"/>
    <property type="project" value="TreeGrafter"/>
</dbReference>
<dbReference type="PANTHER" id="PTHR13370">
    <property type="entry name" value="RNA METHYLASE-RELATED"/>
    <property type="match status" value="1"/>
</dbReference>
<dbReference type="InterPro" id="IPR002941">
    <property type="entry name" value="DNA_methylase_N4/N6"/>
</dbReference>
<evidence type="ECO:0000256" key="1">
    <source>
        <dbReference type="ARBA" id="ARBA00006594"/>
    </source>
</evidence>
<dbReference type="GO" id="GO:0009307">
    <property type="term" value="P:DNA restriction-modification system"/>
    <property type="evidence" value="ECO:0007669"/>
    <property type="project" value="UniProtKB-KW"/>
</dbReference>
<organism evidence="7 8">
    <name type="scientific">Selenihalanaerobacter shriftii</name>
    <dbReference type="NCBI Taxonomy" id="142842"/>
    <lineage>
        <taxon>Bacteria</taxon>
        <taxon>Bacillati</taxon>
        <taxon>Bacillota</taxon>
        <taxon>Clostridia</taxon>
        <taxon>Halanaerobiales</taxon>
        <taxon>Halobacteroidaceae</taxon>
        <taxon>Selenihalanaerobacter</taxon>
    </lineage>
</organism>
<name>A0A1T4QG70_9FIRM</name>
<dbReference type="RefSeq" id="WP_159442963.1">
    <property type="nucleotide sequence ID" value="NZ_FUWM01000027.1"/>
</dbReference>
<keyword evidence="2 7" id="KW-0489">Methyltransferase</keyword>
<dbReference type="Proteomes" id="UP000190625">
    <property type="component" value="Unassembled WGS sequence"/>
</dbReference>
<dbReference type="InterPro" id="IPR002052">
    <property type="entry name" value="DNA_methylase_N6_adenine_CS"/>
</dbReference>
<sequence length="460" mass="53742">MFLGDNRQVLAYLLNGYQKSIDLIYIDPPFSSNRDYNKSIKLKNTDLDIGYTFVEEKQYNDKWKLEEYLQFMYERLQIMKELLSEKGSIFLHLDWRMDSYLRVMLDEIFKPDNFINRIVWKATNSSKSQTKGLGKQHNSILWYAKDKDSMTWNQVYRPPTKEYKARFTYNDNDGRGLYQTVPLVARGVQNTPNRKSFEFNGVVDKWLYSKEKLEEWWEDNRIHETRGGNYRKKVYLKDCDGPPVSDIWVDKGVAPIQKEAYPTQKPESLLERIIELASDEGNIVGDFFCGSGTTLSVAEKLNRRWIGADINKVAVQTTRDRILNLNSEVDFKVSTVSTNKLYNDVENESGLKPTVNLKTKLVNKELTINVVDFYSPELIEKLQEQQQDVEIQDFIQVISSVHIDFNYKGTFNPTYIQTDKIEKEIQHSYQNSGNYQVAIQLSDILGHEVLRVIKVDINED</sequence>
<dbReference type="STRING" id="142842.SAMN02745118_02551"/>
<keyword evidence="8" id="KW-1185">Reference proteome</keyword>